<feature type="domain" description="IraD/Gp25-like" evidence="1">
    <location>
        <begin position="35"/>
        <end position="119"/>
    </location>
</feature>
<comment type="caution">
    <text evidence="2">The sequence shown here is derived from an EMBL/GenBank/DDBJ whole genome shotgun (WGS) entry which is preliminary data.</text>
</comment>
<dbReference type="Gene3D" id="3.10.450.40">
    <property type="match status" value="1"/>
</dbReference>
<accession>A0A8J3W7T9</accession>
<dbReference type="Proteomes" id="UP000616724">
    <property type="component" value="Unassembled WGS sequence"/>
</dbReference>
<proteinExistence type="predicted"/>
<dbReference type="SUPFAM" id="SSF160719">
    <property type="entry name" value="gpW/gp25-like"/>
    <property type="match status" value="1"/>
</dbReference>
<reference evidence="2 3" key="1">
    <citation type="submission" date="2021-01" db="EMBL/GenBank/DDBJ databases">
        <title>Whole genome shotgun sequence of Planobispora longispora NBRC 13918.</title>
        <authorList>
            <person name="Komaki H."/>
            <person name="Tamura T."/>
        </authorList>
    </citation>
    <scope>NUCLEOTIDE SEQUENCE [LARGE SCALE GENOMIC DNA]</scope>
    <source>
        <strain evidence="2 3">NBRC 13918</strain>
    </source>
</reference>
<evidence type="ECO:0000313" key="2">
    <source>
        <dbReference type="EMBL" id="GIH79205.1"/>
    </source>
</evidence>
<organism evidence="2 3">
    <name type="scientific">Planobispora longispora</name>
    <dbReference type="NCBI Taxonomy" id="28887"/>
    <lineage>
        <taxon>Bacteria</taxon>
        <taxon>Bacillati</taxon>
        <taxon>Actinomycetota</taxon>
        <taxon>Actinomycetes</taxon>
        <taxon>Streptosporangiales</taxon>
        <taxon>Streptosporangiaceae</taxon>
        <taxon>Planobispora</taxon>
    </lineage>
</organism>
<dbReference type="RefSeq" id="WP_203893676.1">
    <property type="nucleotide sequence ID" value="NZ_BOOH01000046.1"/>
</dbReference>
<protein>
    <recommendedName>
        <fullName evidence="1">IraD/Gp25-like domain-containing protein</fullName>
    </recommendedName>
</protein>
<dbReference type="Pfam" id="PF04965">
    <property type="entry name" value="GPW_gp25"/>
    <property type="match status" value="1"/>
</dbReference>
<gene>
    <name evidence="2" type="ORF">Plo01_56340</name>
</gene>
<name>A0A8J3W7T9_9ACTN</name>
<dbReference type="EMBL" id="BOOH01000046">
    <property type="protein sequence ID" value="GIH79205.1"/>
    <property type="molecule type" value="Genomic_DNA"/>
</dbReference>
<dbReference type="InterPro" id="IPR007048">
    <property type="entry name" value="IraD/Gp25-like"/>
</dbReference>
<evidence type="ECO:0000259" key="1">
    <source>
        <dbReference type="Pfam" id="PF04965"/>
    </source>
</evidence>
<dbReference type="AlphaFoldDB" id="A0A8J3W7T9"/>
<sequence>MTPSAPGAPRGNDLSGVSGAAFPFRIEDGRVRLASGEQKIHQNMTLVLGTRLGERPMLPDFGTRLAGLAHEPNDEVLADIARRHAVETLLRFEPRIAVTDSTVERDADTGIMRLRLSYVHTTGRPGGQAVIPLG</sequence>
<evidence type="ECO:0000313" key="3">
    <source>
        <dbReference type="Proteomes" id="UP000616724"/>
    </source>
</evidence>
<keyword evidence="3" id="KW-1185">Reference proteome</keyword>